<name>A2E9X0_TRIV3</name>
<evidence type="ECO:0000313" key="1">
    <source>
        <dbReference type="EMBL" id="EAY10532.1"/>
    </source>
</evidence>
<proteinExistence type="predicted"/>
<reference evidence="1" key="2">
    <citation type="journal article" date="2007" name="Science">
        <title>Draft genome sequence of the sexually transmitted pathogen Trichomonas vaginalis.</title>
        <authorList>
            <person name="Carlton J.M."/>
            <person name="Hirt R.P."/>
            <person name="Silva J.C."/>
            <person name="Delcher A.L."/>
            <person name="Schatz M."/>
            <person name="Zhao Q."/>
            <person name="Wortman J.R."/>
            <person name="Bidwell S.L."/>
            <person name="Alsmark U.C.M."/>
            <person name="Besteiro S."/>
            <person name="Sicheritz-Ponten T."/>
            <person name="Noel C.J."/>
            <person name="Dacks J.B."/>
            <person name="Foster P.G."/>
            <person name="Simillion C."/>
            <person name="Van de Peer Y."/>
            <person name="Miranda-Saavedra D."/>
            <person name="Barton G.J."/>
            <person name="Westrop G.D."/>
            <person name="Mueller S."/>
            <person name="Dessi D."/>
            <person name="Fiori P.L."/>
            <person name="Ren Q."/>
            <person name="Paulsen I."/>
            <person name="Zhang H."/>
            <person name="Bastida-Corcuera F.D."/>
            <person name="Simoes-Barbosa A."/>
            <person name="Brown M.T."/>
            <person name="Hayes R.D."/>
            <person name="Mukherjee M."/>
            <person name="Okumura C.Y."/>
            <person name="Schneider R."/>
            <person name="Smith A.J."/>
            <person name="Vanacova S."/>
            <person name="Villalvazo M."/>
            <person name="Haas B.J."/>
            <person name="Pertea M."/>
            <person name="Feldblyum T.V."/>
            <person name="Utterback T.R."/>
            <person name="Shu C.L."/>
            <person name="Osoegawa K."/>
            <person name="de Jong P.J."/>
            <person name="Hrdy I."/>
            <person name="Horvathova L."/>
            <person name="Zubacova Z."/>
            <person name="Dolezal P."/>
            <person name="Malik S.B."/>
            <person name="Logsdon J.M. Jr."/>
            <person name="Henze K."/>
            <person name="Gupta A."/>
            <person name="Wang C.C."/>
            <person name="Dunne R.L."/>
            <person name="Upcroft J.A."/>
            <person name="Upcroft P."/>
            <person name="White O."/>
            <person name="Salzberg S.L."/>
            <person name="Tang P."/>
            <person name="Chiu C.-H."/>
            <person name="Lee Y.-S."/>
            <person name="Embley T.M."/>
            <person name="Coombs G.H."/>
            <person name="Mottram J.C."/>
            <person name="Tachezy J."/>
            <person name="Fraser-Liggett C.M."/>
            <person name="Johnson P.J."/>
        </authorList>
    </citation>
    <scope>NUCLEOTIDE SEQUENCE [LARGE SCALE GENOMIC DNA]</scope>
    <source>
        <strain evidence="1">G3</strain>
    </source>
</reference>
<dbReference type="VEuPathDB" id="TrichDB:TVAG_184340"/>
<dbReference type="Proteomes" id="UP000001542">
    <property type="component" value="Unassembled WGS sequence"/>
</dbReference>
<dbReference type="VEuPathDB" id="TrichDB:TVAGG3_0221180"/>
<organism evidence="1 2">
    <name type="scientific">Trichomonas vaginalis (strain ATCC PRA-98 / G3)</name>
    <dbReference type="NCBI Taxonomy" id="412133"/>
    <lineage>
        <taxon>Eukaryota</taxon>
        <taxon>Metamonada</taxon>
        <taxon>Parabasalia</taxon>
        <taxon>Trichomonadida</taxon>
        <taxon>Trichomonadidae</taxon>
        <taxon>Trichomonas</taxon>
    </lineage>
</organism>
<keyword evidence="2" id="KW-1185">Reference proteome</keyword>
<gene>
    <name evidence="1" type="ORF">TVAG_184340</name>
</gene>
<accession>A2E9X0</accession>
<dbReference type="RefSeq" id="XP_001322755.1">
    <property type="nucleotide sequence ID" value="XM_001322720.1"/>
</dbReference>
<protein>
    <recommendedName>
        <fullName evidence="3">PCI domain containing protein</fullName>
    </recommendedName>
</protein>
<dbReference type="SMR" id="A2E9X0"/>
<evidence type="ECO:0000313" key="2">
    <source>
        <dbReference type="Proteomes" id="UP000001542"/>
    </source>
</evidence>
<dbReference type="KEGG" id="tva:4768467"/>
<evidence type="ECO:0008006" key="3">
    <source>
        <dbReference type="Google" id="ProtNLM"/>
    </source>
</evidence>
<dbReference type="InParanoid" id="A2E9X0"/>
<dbReference type="OrthoDB" id="10267031at2759"/>
<reference evidence="1" key="1">
    <citation type="submission" date="2006-10" db="EMBL/GenBank/DDBJ databases">
        <authorList>
            <person name="Amadeo P."/>
            <person name="Zhao Q."/>
            <person name="Wortman J."/>
            <person name="Fraser-Liggett C."/>
            <person name="Carlton J."/>
        </authorList>
    </citation>
    <scope>NUCLEOTIDE SEQUENCE</scope>
    <source>
        <strain evidence="1">G3</strain>
    </source>
</reference>
<sequence>MSNDGVKQVEACLKTAAEKTGIKNEKNSVTEGILFYIVPFAKAAPANEFYQWFCSSWQSLDSLYSAVNVKEAEMSSLVQDIIGQLQELKENINPKLPAMCVSYVLASLNSHPVAQTYALRLLIQMSFEFKLTDDPSFLKWIISIMKRYIVDAVDIKHNRDTFVETIISFFDRVLSYDHTSIGVLCTIFNIPKVKELVKDVTQLSHIAKTAVISALNGTDLFDFEILKETDRLYASLPQEFKEVLEVFVNLGVIEFEEFLSRYPDFIDDNSLNLQQMYINIRMLTIIKLVQDKEYVDLADAETEVGLTGLDFKRLVIKLNQTGATILKIESRMENSRLVNKYSQPRLFDQKQVEELKKKLEIACQKLEKYPDGRYK</sequence>
<dbReference type="EMBL" id="DS113336">
    <property type="protein sequence ID" value="EAY10532.1"/>
    <property type="molecule type" value="Genomic_DNA"/>
</dbReference>
<dbReference type="AlphaFoldDB" id="A2E9X0"/>